<proteinExistence type="predicted"/>
<name>A0A0U2X7S7_9MICC</name>
<dbReference type="EMBL" id="CP013747">
    <property type="protein sequence ID" value="ALV40066.1"/>
    <property type="molecule type" value="Genomic_DNA"/>
</dbReference>
<dbReference type="KEGG" id="psul:AU252_01870"/>
<accession>A0A0U2X7S7</accession>
<sequence>MGGLQPEILRRAQLDTNVTAKSVTDLRDPLEWLTLGELMDLVRSEKFNNLGIEAAIWRKFQEQVVPVRNRLAHVRMLKSEDAEVVSMWAKMIRLRFK</sequence>
<gene>
    <name evidence="1" type="ORF">AU252_01870</name>
</gene>
<evidence type="ECO:0000313" key="2">
    <source>
        <dbReference type="Proteomes" id="UP000065151"/>
    </source>
</evidence>
<dbReference type="AlphaFoldDB" id="A0A0U2X7S7"/>
<dbReference type="Proteomes" id="UP000065151">
    <property type="component" value="Chromosome"/>
</dbReference>
<organism evidence="1">
    <name type="scientific">Pseudarthrobacter sulfonivorans</name>
    <dbReference type="NCBI Taxonomy" id="121292"/>
    <lineage>
        <taxon>Bacteria</taxon>
        <taxon>Bacillati</taxon>
        <taxon>Actinomycetota</taxon>
        <taxon>Actinomycetes</taxon>
        <taxon>Micrococcales</taxon>
        <taxon>Micrococcaceae</taxon>
        <taxon>Pseudarthrobacter</taxon>
    </lineage>
</organism>
<reference evidence="1 2" key="1">
    <citation type="submission" date="2015-12" db="EMBL/GenBank/DDBJ databases">
        <authorList>
            <person name="Shamseldin A."/>
            <person name="Moawad H."/>
            <person name="Abd El-Rahim W.M."/>
            <person name="Sadowsky M.J."/>
        </authorList>
    </citation>
    <scope>NUCLEOTIDE SEQUENCE [LARGE SCALE GENOMIC DNA]</scope>
    <source>
        <strain evidence="1 2">Ar51</strain>
    </source>
</reference>
<evidence type="ECO:0008006" key="3">
    <source>
        <dbReference type="Google" id="ProtNLM"/>
    </source>
</evidence>
<evidence type="ECO:0000313" key="1">
    <source>
        <dbReference type="EMBL" id="ALV40066.1"/>
    </source>
</evidence>
<protein>
    <recommendedName>
        <fullName evidence="3">Swt1-like HEPN domain-containing protein</fullName>
    </recommendedName>
</protein>